<keyword evidence="1" id="KW-0479">Metal-binding</keyword>
<proteinExistence type="predicted"/>
<dbReference type="InterPro" id="IPR007219">
    <property type="entry name" value="XnlR_reg_dom"/>
</dbReference>
<gene>
    <name evidence="8" type="primary">MPUL0B08410</name>
    <name evidence="8" type="ORF">METSCH_B08410</name>
</gene>
<dbReference type="SUPFAM" id="SSF57701">
    <property type="entry name" value="Zn2/Cys6 DNA-binding domain"/>
    <property type="match status" value="1"/>
</dbReference>
<dbReference type="CDD" id="cd12148">
    <property type="entry name" value="fungal_TF_MHR"/>
    <property type="match status" value="1"/>
</dbReference>
<dbReference type="CDD" id="cd00067">
    <property type="entry name" value="GAL4"/>
    <property type="match status" value="1"/>
</dbReference>
<dbReference type="GO" id="GO:0000981">
    <property type="term" value="F:DNA-binding transcription factor activity, RNA polymerase II-specific"/>
    <property type="evidence" value="ECO:0007669"/>
    <property type="project" value="InterPro"/>
</dbReference>
<evidence type="ECO:0000256" key="5">
    <source>
        <dbReference type="ARBA" id="ARBA00023242"/>
    </source>
</evidence>
<dbReference type="PANTHER" id="PTHR31069:SF12">
    <property type="entry name" value="TRANSCRIPTION FACTOR DOMAIN-CONTAINING PROTEIN"/>
    <property type="match status" value="1"/>
</dbReference>
<dbReference type="Proteomes" id="UP000292447">
    <property type="component" value="Chromosome II"/>
</dbReference>
<feature type="domain" description="Zn(2)-C6 fungal-type" evidence="7">
    <location>
        <begin position="19"/>
        <end position="50"/>
    </location>
</feature>
<dbReference type="InterPro" id="IPR001138">
    <property type="entry name" value="Zn2Cys6_DnaBD"/>
</dbReference>
<evidence type="ECO:0000313" key="9">
    <source>
        <dbReference type="Proteomes" id="UP000292447"/>
    </source>
</evidence>
<name>A0A4P6XPK3_9ASCO</name>
<evidence type="ECO:0000259" key="7">
    <source>
        <dbReference type="PROSITE" id="PS50048"/>
    </source>
</evidence>
<dbReference type="PROSITE" id="PS00463">
    <property type="entry name" value="ZN2_CY6_FUNGAL_1"/>
    <property type="match status" value="1"/>
</dbReference>
<organism evidence="8 9">
    <name type="scientific">Metschnikowia aff. pulcherrima</name>
    <dbReference type="NCBI Taxonomy" id="2163413"/>
    <lineage>
        <taxon>Eukaryota</taxon>
        <taxon>Fungi</taxon>
        <taxon>Dikarya</taxon>
        <taxon>Ascomycota</taxon>
        <taxon>Saccharomycotina</taxon>
        <taxon>Pichiomycetes</taxon>
        <taxon>Metschnikowiaceae</taxon>
        <taxon>Metschnikowia</taxon>
    </lineage>
</organism>
<evidence type="ECO:0000256" key="4">
    <source>
        <dbReference type="ARBA" id="ARBA00023163"/>
    </source>
</evidence>
<keyword evidence="4" id="KW-0804">Transcription</keyword>
<dbReference type="GO" id="GO:0045944">
    <property type="term" value="P:positive regulation of transcription by RNA polymerase II"/>
    <property type="evidence" value="ECO:0007669"/>
    <property type="project" value="TreeGrafter"/>
</dbReference>
<dbReference type="AlphaFoldDB" id="A0A4P6XPK3"/>
<sequence>MPENTAGLTKSRRQRAVIVCTNCRRRKIKCDKGEPCSNCVTSNASSPCEYDKSSFKAENPYTLELQLSYQSQGSKQSEEVKGPPHGYLGQFSLNSNALIDKPRPKKRAKTNLQSGVTYVNQDTEKAELSVSGQQKTEIQILKERLEQIERSLLRSDMDSKRSELTLVSTTTPINTSSADSKRPSASVLTPNIPGSVVKDPINGLNGSHGKHALFGTSFQDQSFSPILPPLSASFTHEVDRVTPIFPVRYEAENASLPTTVNYDGSKSLLDARPFNQVLLANPTRFDSKKKDFLLIGQNLVGNTSDTMNFYEHYSSIHQKDDIRRVNFGPFAWSSLMRRDQGLHLVWEHVKLKKENSIALVFANSTAEVTQENANTLLNSGKDTDQSENQFQKRALETDGIDEIIPYSSILKARKDRNVQKQNPTLNTLLLGLTYYDVQIDRQLDTIEKIRTVLPHKSIIWKLVRRFFDAVYVYMPYLDEGYFREDVSRIIGPESHDATPVSELRIERKLDLAVVGILLTVLRLAYLSLLSNNTSLTEGIINSKSSSIKIQESKYLLTNPISIDTVNVASLCFDQFQFMRRANFTVLQLALYLKMYHTYAPEDGDGADGGGSQALGAVLLQMSYQLGLNREPDETCVNLRMNNLSRKIWYFVCLCDIHLASCFGNPLSIDDNFHDTKFPYSIPGGENLKEKSKDKTIFDRFIGCGSMFFGMKDLLRETLNVKNRVSLTRITSMLTSWEVKWYQHSGSLSDCFEFTGQGDTSVVDRNFKIKTYVSSRCFLMTMYFHIYLYYEPHNIDVSFFYYKKCLLILTADVMPHYSTLLRNSEVISDMIINPTLEMFIHKSNMVYLSGITRVNFLIYHMRQSRNHGRLCGSDLDYMAYFKKLCRLSSCLTRAAEYTISAINKISHRYYYAWRITKSQTVLLRNTTSTEFYESNYERAYPLYRLRYSASQVEELIFICENTLASFHNSEFSTFGFSQKADTQLAMPSNGLALSSSLTPPEDVTDLETDKLWLQILSWKHDVLGDPQQDTQCPFTETRTGHSRPMKFGLGVDDENSLGVLDYIGEHPPTTKLDIFSDLPFNDEGYS</sequence>
<dbReference type="InterPro" id="IPR036864">
    <property type="entry name" value="Zn2-C6_fun-type_DNA-bd_sf"/>
</dbReference>
<dbReference type="SMART" id="SM00066">
    <property type="entry name" value="GAL4"/>
    <property type="match status" value="1"/>
</dbReference>
<evidence type="ECO:0000256" key="3">
    <source>
        <dbReference type="ARBA" id="ARBA00023125"/>
    </source>
</evidence>
<reference evidence="9" key="1">
    <citation type="submission" date="2019-03" db="EMBL/GenBank/DDBJ databases">
        <title>Snf2 controls pulcherriminic acid biosynthesis and connects pigmentation and antifungal activity of the yeast Metschnikowia pulcherrima.</title>
        <authorList>
            <person name="Gore-Lloyd D."/>
            <person name="Sumann I."/>
            <person name="Brachmann A.O."/>
            <person name="Schneeberger K."/>
            <person name="Ortiz-Merino R.A."/>
            <person name="Moreno-Beltran M."/>
            <person name="Schlaefli M."/>
            <person name="Kirner P."/>
            <person name="Santos Kron A."/>
            <person name="Wolfe K.H."/>
            <person name="Piel J."/>
            <person name="Ahrens C.H."/>
            <person name="Henk D."/>
            <person name="Freimoser F.M."/>
        </authorList>
    </citation>
    <scope>NUCLEOTIDE SEQUENCE [LARGE SCALE GENOMIC DNA]</scope>
    <source>
        <strain evidence="9">APC 1.2</strain>
    </source>
</reference>
<dbReference type="STRING" id="2163413.A0A4P6XPK3"/>
<evidence type="ECO:0000256" key="6">
    <source>
        <dbReference type="SAM" id="MobiDB-lite"/>
    </source>
</evidence>
<dbReference type="InterPro" id="IPR050675">
    <property type="entry name" value="OAF3"/>
</dbReference>
<accession>A0A4P6XPK3</accession>
<evidence type="ECO:0000256" key="1">
    <source>
        <dbReference type="ARBA" id="ARBA00022723"/>
    </source>
</evidence>
<keyword evidence="9" id="KW-1185">Reference proteome</keyword>
<dbReference type="GO" id="GO:0005634">
    <property type="term" value="C:nucleus"/>
    <property type="evidence" value="ECO:0007669"/>
    <property type="project" value="TreeGrafter"/>
</dbReference>
<dbReference type="GO" id="GO:0008270">
    <property type="term" value="F:zinc ion binding"/>
    <property type="evidence" value="ECO:0007669"/>
    <property type="project" value="InterPro"/>
</dbReference>
<dbReference type="GO" id="GO:0000978">
    <property type="term" value="F:RNA polymerase II cis-regulatory region sequence-specific DNA binding"/>
    <property type="evidence" value="ECO:0007669"/>
    <property type="project" value="TreeGrafter"/>
</dbReference>
<feature type="region of interest" description="Disordered" evidence="6">
    <location>
        <begin position="170"/>
        <end position="193"/>
    </location>
</feature>
<keyword evidence="3" id="KW-0238">DNA-binding</keyword>
<dbReference type="PROSITE" id="PS50048">
    <property type="entry name" value="ZN2_CY6_FUNGAL_2"/>
    <property type="match status" value="1"/>
</dbReference>
<dbReference type="PANTHER" id="PTHR31069">
    <property type="entry name" value="OLEATE-ACTIVATED TRANSCRIPTION FACTOR 1-RELATED"/>
    <property type="match status" value="1"/>
</dbReference>
<protein>
    <submittedName>
        <fullName evidence="8">Transcription factor domain-containing protein</fullName>
    </submittedName>
</protein>
<dbReference type="Pfam" id="PF00172">
    <property type="entry name" value="Zn_clus"/>
    <property type="match status" value="1"/>
</dbReference>
<dbReference type="GO" id="GO:0006351">
    <property type="term" value="P:DNA-templated transcription"/>
    <property type="evidence" value="ECO:0007669"/>
    <property type="project" value="InterPro"/>
</dbReference>
<keyword evidence="5" id="KW-0539">Nucleus</keyword>
<evidence type="ECO:0000256" key="2">
    <source>
        <dbReference type="ARBA" id="ARBA00023015"/>
    </source>
</evidence>
<dbReference type="Gene3D" id="4.10.240.10">
    <property type="entry name" value="Zn(2)-C6 fungal-type DNA-binding domain"/>
    <property type="match status" value="1"/>
</dbReference>
<evidence type="ECO:0000313" key="8">
    <source>
        <dbReference type="EMBL" id="QBM87634.1"/>
    </source>
</evidence>
<keyword evidence="2" id="KW-0805">Transcription regulation</keyword>
<dbReference type="Pfam" id="PF04082">
    <property type="entry name" value="Fungal_trans"/>
    <property type="match status" value="1"/>
</dbReference>
<dbReference type="EMBL" id="CP034457">
    <property type="protein sequence ID" value="QBM87634.1"/>
    <property type="molecule type" value="Genomic_DNA"/>
</dbReference>
<dbReference type="SMART" id="SM00906">
    <property type="entry name" value="Fungal_trans"/>
    <property type="match status" value="1"/>
</dbReference>